<keyword evidence="2" id="KW-1185">Reference proteome</keyword>
<reference evidence="1 2" key="1">
    <citation type="submission" date="2020-09" db="EMBL/GenBank/DDBJ databases">
        <title>Pseudoxanthomonas sp. CAU 1598 isolated from sand of Yaerae Beach.</title>
        <authorList>
            <person name="Kim W."/>
        </authorList>
    </citation>
    <scope>NUCLEOTIDE SEQUENCE [LARGE SCALE GENOMIC DNA]</scope>
    <source>
        <strain evidence="1 2">CAU 1598</strain>
    </source>
</reference>
<name>A0AAW3ZRX9_9GAMM</name>
<evidence type="ECO:0000313" key="1">
    <source>
        <dbReference type="EMBL" id="MBD8528214.1"/>
    </source>
</evidence>
<gene>
    <name evidence="1" type="ORF">IFO71_20900</name>
</gene>
<evidence type="ECO:0008006" key="3">
    <source>
        <dbReference type="Google" id="ProtNLM"/>
    </source>
</evidence>
<dbReference type="AlphaFoldDB" id="A0AAW3ZRX9"/>
<evidence type="ECO:0000313" key="2">
    <source>
        <dbReference type="Proteomes" id="UP000613768"/>
    </source>
</evidence>
<organism evidence="1 2">
    <name type="scientific">Pseudomarimonas arenosa</name>
    <dbReference type="NCBI Taxonomy" id="2774145"/>
    <lineage>
        <taxon>Bacteria</taxon>
        <taxon>Pseudomonadati</taxon>
        <taxon>Pseudomonadota</taxon>
        <taxon>Gammaproteobacteria</taxon>
        <taxon>Lysobacterales</taxon>
        <taxon>Lysobacteraceae</taxon>
        <taxon>Pseudomarimonas</taxon>
    </lineage>
</organism>
<dbReference type="Proteomes" id="UP000613768">
    <property type="component" value="Unassembled WGS sequence"/>
</dbReference>
<dbReference type="EMBL" id="JACYTR010000097">
    <property type="protein sequence ID" value="MBD8528214.1"/>
    <property type="molecule type" value="Genomic_DNA"/>
</dbReference>
<protein>
    <recommendedName>
        <fullName evidence="3">DUF3108 domain-containing protein</fullName>
    </recommendedName>
</protein>
<accession>A0AAW3ZRX9</accession>
<sequence length="256" mass="28018">MHCNSDSFRLNGSSLVRKLTLALGAAAILAVGKVSAAPLDLESLAARLPDMGEIHLHMFKAEQADGYMRLGWKQDGQELHVFDRTMMPSAEIYEAFNARLDAASLQPKQVEIEFHSGLQTLKVDYRSASGNGVLSRELLSPVAEPKRSEAELELAPGVLLRAFSFLLPLVDDSAVGDTIEYTWFEPMSREPTAAVRLHVAEGGPVQAGDSALDTLRYELRGSSPENDIYVSKQTPRKVLRIDVLGTDLQFRAPATP</sequence>
<dbReference type="RefSeq" id="WP_192031631.1">
    <property type="nucleotide sequence ID" value="NZ_JACYTR010000097.1"/>
</dbReference>
<comment type="caution">
    <text evidence="1">The sequence shown here is derived from an EMBL/GenBank/DDBJ whole genome shotgun (WGS) entry which is preliminary data.</text>
</comment>
<proteinExistence type="predicted"/>